<dbReference type="VEuPathDB" id="FungiDB:ATCC64974_670"/>
<name>A0A100IKR3_ASPNG</name>
<keyword evidence="1" id="KW-0812">Transmembrane</keyword>
<proteinExistence type="predicted"/>
<evidence type="ECO:0000313" key="3">
    <source>
        <dbReference type="Proteomes" id="UP000068243"/>
    </source>
</evidence>
<dbReference type="PANTHER" id="PTHR37992">
    <property type="entry name" value="EXPRESSED PROTEIN"/>
    <property type="match status" value="1"/>
</dbReference>
<keyword evidence="1" id="KW-1133">Transmembrane helix</keyword>
<feature type="transmembrane region" description="Helical" evidence="1">
    <location>
        <begin position="21"/>
        <end position="40"/>
    </location>
</feature>
<evidence type="ECO:0000256" key="1">
    <source>
        <dbReference type="SAM" id="Phobius"/>
    </source>
</evidence>
<dbReference type="VEuPathDB" id="FungiDB:ASPNIDRAFT2_1141471"/>
<feature type="transmembrane region" description="Helical" evidence="1">
    <location>
        <begin position="186"/>
        <end position="204"/>
    </location>
</feature>
<dbReference type="PANTHER" id="PTHR37992:SF1">
    <property type="entry name" value="DUF1774-DOMAIN-CONTAINING PROTEIN"/>
    <property type="match status" value="1"/>
</dbReference>
<dbReference type="AlphaFoldDB" id="A0A100IKR3"/>
<dbReference type="InterPro" id="IPR013920">
    <property type="entry name" value="DUF1774_fun"/>
</dbReference>
<feature type="transmembrane region" description="Helical" evidence="1">
    <location>
        <begin position="236"/>
        <end position="255"/>
    </location>
</feature>
<dbReference type="VEuPathDB" id="FungiDB:An14g00640"/>
<feature type="transmembrane region" description="Helical" evidence="1">
    <location>
        <begin position="60"/>
        <end position="86"/>
    </location>
</feature>
<dbReference type="OMA" id="IWSILVY"/>
<evidence type="ECO:0000313" key="2">
    <source>
        <dbReference type="EMBL" id="GAQ43052.1"/>
    </source>
</evidence>
<keyword evidence="1" id="KW-0472">Membrane</keyword>
<dbReference type="Proteomes" id="UP000068243">
    <property type="component" value="Unassembled WGS sequence"/>
</dbReference>
<feature type="transmembrane region" description="Helical" evidence="1">
    <location>
        <begin position="152"/>
        <end position="174"/>
    </location>
</feature>
<feature type="transmembrane region" description="Helical" evidence="1">
    <location>
        <begin position="98"/>
        <end position="119"/>
    </location>
</feature>
<dbReference type="OrthoDB" id="3342455at2759"/>
<comment type="caution">
    <text evidence="2">The sequence shown here is derived from an EMBL/GenBank/DDBJ whole genome shotgun (WGS) entry which is preliminary data.</text>
</comment>
<dbReference type="VEuPathDB" id="FungiDB:M747DRAFT_327564"/>
<reference evidence="3" key="1">
    <citation type="journal article" date="2016" name="Genome Announc.">
        <title>Draft genome sequence of Aspergillus niger strain An76.</title>
        <authorList>
            <person name="Gong W."/>
            <person name="Cheng Z."/>
            <person name="Zhang H."/>
            <person name="Liu L."/>
            <person name="Gao P."/>
            <person name="Wang L."/>
        </authorList>
    </citation>
    <scope>NUCLEOTIDE SEQUENCE [LARGE SCALE GENOMIC DNA]</scope>
    <source>
        <strain evidence="3">An76</strain>
    </source>
</reference>
<dbReference type="PaxDb" id="5061-CADANGAP00010785"/>
<protein>
    <submittedName>
        <fullName evidence="2">ATP synthase F0</fullName>
    </submittedName>
</protein>
<sequence length="293" mass="33040">MSTYNPFARRESHDRFSLGTYRVLVPLSWLLVVVVGIYYSSHAPDVKHGHTIWKQANKHITPFSLSTVISGVYWIITLLSQIGFVYHLFSNDAVTATAAANVGSHFILNNLFIFAWILLWTRSHFWGSEIILIAHFLNQKTTYWRHRTLPPLAHFAAVAAPYAWTLITLFWNGAVAVNSNSLPARIVANVFIWVLFALGSTHILSTQDDILGYSLSLLTLALAVKQFGVKIISLQWIFAIVIFAVFFAESLYISLTKYSGRNIFFRRAGQPAPVTDREREPLLNDSTQPAQTA</sequence>
<gene>
    <name evidence="2" type="ORF">ABL_05713</name>
</gene>
<accession>A0A100IKR3</accession>
<organism evidence="2 3">
    <name type="scientific">Aspergillus niger</name>
    <dbReference type="NCBI Taxonomy" id="5061"/>
    <lineage>
        <taxon>Eukaryota</taxon>
        <taxon>Fungi</taxon>
        <taxon>Dikarya</taxon>
        <taxon>Ascomycota</taxon>
        <taxon>Pezizomycotina</taxon>
        <taxon>Eurotiomycetes</taxon>
        <taxon>Eurotiomycetidae</taxon>
        <taxon>Eurotiales</taxon>
        <taxon>Aspergillaceae</taxon>
        <taxon>Aspergillus</taxon>
        <taxon>Aspergillus subgen. Circumdati</taxon>
    </lineage>
</organism>
<dbReference type="EMBL" id="BCMY01000008">
    <property type="protein sequence ID" value="GAQ43052.1"/>
    <property type="molecule type" value="Genomic_DNA"/>
</dbReference>
<dbReference type="Pfam" id="PF08611">
    <property type="entry name" value="DUF1774"/>
    <property type="match status" value="1"/>
</dbReference>